<reference evidence="2" key="1">
    <citation type="submission" date="2020-07" db="EMBL/GenBank/DDBJ databases">
        <title>Huge and variable diversity of episymbiotic CPR bacteria and DPANN archaea in groundwater ecosystems.</title>
        <authorList>
            <person name="He C.Y."/>
            <person name="Keren R."/>
            <person name="Whittaker M."/>
            <person name="Farag I.F."/>
            <person name="Doudna J."/>
            <person name="Cate J.H.D."/>
            <person name="Banfield J.F."/>
        </authorList>
    </citation>
    <scope>NUCLEOTIDE SEQUENCE</scope>
    <source>
        <strain evidence="2">NC_groundwater_1664_Pr3_B-0.1um_52_9</strain>
    </source>
</reference>
<evidence type="ECO:0000313" key="3">
    <source>
        <dbReference type="Proteomes" id="UP000807825"/>
    </source>
</evidence>
<organism evidence="2 3">
    <name type="scientific">Desulfomonile tiedjei</name>
    <dbReference type="NCBI Taxonomy" id="2358"/>
    <lineage>
        <taxon>Bacteria</taxon>
        <taxon>Pseudomonadati</taxon>
        <taxon>Thermodesulfobacteriota</taxon>
        <taxon>Desulfomonilia</taxon>
        <taxon>Desulfomonilales</taxon>
        <taxon>Desulfomonilaceae</taxon>
        <taxon>Desulfomonile</taxon>
    </lineage>
</organism>
<protein>
    <submittedName>
        <fullName evidence="2">Roadblock/LC7 domain-containing protein</fullName>
    </submittedName>
</protein>
<dbReference type="InterPro" id="IPR004942">
    <property type="entry name" value="Roadblock/LAMTOR2_dom"/>
</dbReference>
<gene>
    <name evidence="2" type="ORF">HY912_14100</name>
</gene>
<name>A0A9D6Z131_9BACT</name>
<evidence type="ECO:0000259" key="1">
    <source>
        <dbReference type="Pfam" id="PF03259"/>
    </source>
</evidence>
<evidence type="ECO:0000313" key="2">
    <source>
        <dbReference type="EMBL" id="MBI5250618.1"/>
    </source>
</evidence>
<feature type="domain" description="Roadblock/LAMTOR2" evidence="1">
    <location>
        <begin position="10"/>
        <end position="63"/>
    </location>
</feature>
<accession>A0A9D6Z131</accession>
<dbReference type="Gene3D" id="3.30.450.30">
    <property type="entry name" value="Dynein light chain 2a, cytoplasmic"/>
    <property type="match status" value="1"/>
</dbReference>
<sequence>MKSIGEMIKGMLESVPGLIAAVVIDSDGIPIAMEGKIDMEPEDLGAMLASAFQCYQALGDGLGQFYCELVTAEFDGINVAQQMMPRGSLILVAEKSSPMGVVRVAARTGRQALNEAMETTAEARKRFMEEHKLRLPRIPGDPGKQRPVSLLTFLEKKKKG</sequence>
<dbReference type="AlphaFoldDB" id="A0A9D6Z131"/>
<proteinExistence type="predicted"/>
<dbReference type="EMBL" id="JACRDE010000369">
    <property type="protein sequence ID" value="MBI5250618.1"/>
    <property type="molecule type" value="Genomic_DNA"/>
</dbReference>
<dbReference type="Pfam" id="PF03259">
    <property type="entry name" value="Robl_LC7"/>
    <property type="match status" value="1"/>
</dbReference>
<comment type="caution">
    <text evidence="2">The sequence shown here is derived from an EMBL/GenBank/DDBJ whole genome shotgun (WGS) entry which is preliminary data.</text>
</comment>
<dbReference type="Proteomes" id="UP000807825">
    <property type="component" value="Unassembled WGS sequence"/>
</dbReference>
<dbReference type="SUPFAM" id="SSF103196">
    <property type="entry name" value="Roadblock/LC7 domain"/>
    <property type="match status" value="1"/>
</dbReference>